<evidence type="ECO:0000256" key="1">
    <source>
        <dbReference type="SAM" id="Phobius"/>
    </source>
</evidence>
<protein>
    <submittedName>
        <fullName evidence="2">Uncharacterized protein</fullName>
    </submittedName>
</protein>
<dbReference type="KEGG" id="abac:LuPra_03684"/>
<accession>A0A143PQM7</accession>
<reference evidence="3" key="2">
    <citation type="submission" date="2016-04" db="EMBL/GenBank/DDBJ databases">
        <title>First Complete Genome Sequence of a Subdivision 6 Acidobacterium.</title>
        <authorList>
            <person name="Huang S."/>
            <person name="Vieira S."/>
            <person name="Bunk B."/>
            <person name="Riedel T."/>
            <person name="Sproeer C."/>
            <person name="Overmann J."/>
        </authorList>
    </citation>
    <scope>NUCLEOTIDE SEQUENCE [LARGE SCALE GENOMIC DNA]</scope>
    <source>
        <strain evidence="3">DSM 100886 HEG_-6_39</strain>
    </source>
</reference>
<keyword evidence="1" id="KW-0472">Membrane</keyword>
<organism evidence="2 3">
    <name type="scientific">Luteitalea pratensis</name>
    <dbReference type="NCBI Taxonomy" id="1855912"/>
    <lineage>
        <taxon>Bacteria</taxon>
        <taxon>Pseudomonadati</taxon>
        <taxon>Acidobacteriota</taxon>
        <taxon>Vicinamibacteria</taxon>
        <taxon>Vicinamibacterales</taxon>
        <taxon>Vicinamibacteraceae</taxon>
        <taxon>Luteitalea</taxon>
    </lineage>
</organism>
<proteinExistence type="predicted"/>
<reference evidence="2 3" key="1">
    <citation type="journal article" date="2016" name="Genome Announc.">
        <title>First Complete Genome Sequence of a Subdivision 6 Acidobacterium Strain.</title>
        <authorList>
            <person name="Huang S."/>
            <person name="Vieira S."/>
            <person name="Bunk B."/>
            <person name="Riedel T."/>
            <person name="Sproer C."/>
            <person name="Overmann J."/>
        </authorList>
    </citation>
    <scope>NUCLEOTIDE SEQUENCE [LARGE SCALE GENOMIC DNA]</scope>
    <source>
        <strain evidence="3">DSM 100886 HEG_-6_39</strain>
    </source>
</reference>
<keyword evidence="1" id="KW-0812">Transmembrane</keyword>
<dbReference type="Proteomes" id="UP000076079">
    <property type="component" value="Chromosome"/>
</dbReference>
<sequence length="120" mass="12907">MTAGGTAVAVLAWLIGVVVLGFDWQGHERAPGVWADGVSLTQWSVCWVLLALLAVATGRLLRGWAVRLLALLPLAAWIVWQLRNSTLGPIPMVIYLVPTIVAWCAGLIAGSTARQWLARP</sequence>
<gene>
    <name evidence="2" type="ORF">LuPra_03684</name>
</gene>
<feature type="transmembrane region" description="Helical" evidence="1">
    <location>
        <begin position="37"/>
        <end position="57"/>
    </location>
</feature>
<keyword evidence="3" id="KW-1185">Reference proteome</keyword>
<dbReference type="AlphaFoldDB" id="A0A143PQM7"/>
<evidence type="ECO:0000313" key="2">
    <source>
        <dbReference type="EMBL" id="AMY10453.1"/>
    </source>
</evidence>
<feature type="transmembrane region" description="Helical" evidence="1">
    <location>
        <begin position="64"/>
        <end position="80"/>
    </location>
</feature>
<name>A0A143PQM7_LUTPR</name>
<dbReference type="EMBL" id="CP015136">
    <property type="protein sequence ID" value="AMY10453.1"/>
    <property type="molecule type" value="Genomic_DNA"/>
</dbReference>
<dbReference type="RefSeq" id="WP_157899365.1">
    <property type="nucleotide sequence ID" value="NZ_CP015136.1"/>
</dbReference>
<feature type="transmembrane region" description="Helical" evidence="1">
    <location>
        <begin position="92"/>
        <end position="110"/>
    </location>
</feature>
<evidence type="ECO:0000313" key="3">
    <source>
        <dbReference type="Proteomes" id="UP000076079"/>
    </source>
</evidence>
<keyword evidence="1" id="KW-1133">Transmembrane helix</keyword>